<feature type="domain" description="Peptidase S1" evidence="8">
    <location>
        <begin position="622"/>
        <end position="874"/>
    </location>
</feature>
<dbReference type="Pfam" id="PF00089">
    <property type="entry name" value="Trypsin"/>
    <property type="match status" value="1"/>
</dbReference>
<evidence type="ECO:0000256" key="6">
    <source>
        <dbReference type="ARBA" id="ARBA00023157"/>
    </source>
</evidence>
<dbReference type="GO" id="GO:0006508">
    <property type="term" value="P:proteolysis"/>
    <property type="evidence" value="ECO:0007669"/>
    <property type="project" value="UniProtKB-KW"/>
</dbReference>
<dbReference type="SUPFAM" id="SSF50494">
    <property type="entry name" value="Trypsin-like serine proteases"/>
    <property type="match status" value="1"/>
</dbReference>
<dbReference type="PRINTS" id="PR00722">
    <property type="entry name" value="CHYMOTRYPSIN"/>
</dbReference>
<gene>
    <name evidence="9" type="ORF">Fcan01_21637</name>
</gene>
<dbReference type="InterPro" id="IPR001314">
    <property type="entry name" value="Peptidase_S1A"/>
</dbReference>
<evidence type="ECO:0000259" key="8">
    <source>
        <dbReference type="PROSITE" id="PS50240"/>
    </source>
</evidence>
<dbReference type="PANTHER" id="PTHR24264:SF65">
    <property type="entry name" value="SRCR DOMAIN-CONTAINING PROTEIN"/>
    <property type="match status" value="1"/>
</dbReference>
<dbReference type="Proteomes" id="UP000198287">
    <property type="component" value="Unassembled WGS sequence"/>
</dbReference>
<evidence type="ECO:0000313" key="10">
    <source>
        <dbReference type="Proteomes" id="UP000198287"/>
    </source>
</evidence>
<feature type="region of interest" description="Disordered" evidence="7">
    <location>
        <begin position="122"/>
        <end position="142"/>
    </location>
</feature>
<comment type="subcellular location">
    <subcellularLocation>
        <location evidence="1">Secreted</location>
    </subcellularLocation>
</comment>
<sequence length="874" mass="96703">MGKRREKQSRKPFRVKENDLDSLGNKSNSTCSLTKSIIMQILGHSHAKFGPLISTTILGVFLRIIICSVLSVESAEYLPIPTTDLDYTYSYKLNRDAFQNSNRRKSSTSRYPKQYLWGNSSLSNGGGVDGGGGGGDISHSDSSPVFSHSPFSTRFGHSSSTSSFYATTAPPTTSRTPSDYKYKTKYNKFGFPVPSELGYAASSGLQSGESNLSFTKRKGTDSPAPSRYGFDRLDDYYKPVKAYGGGNGGSGSGSYYSKEKYRKYNGNTNNNNRPISSWDREKERNDKILSQMLDTTGDDGGLDFQHKMQLHELLYTNRTRIGSAIGSSGTDDARQLSVIPQNCWHAGKMYACGLSVSCVLQGSKPLDLCNGGMIWACCVPREKAAESNKDVGFVDSPQSGSNKSYNYDLYQTSGILDLDRDRNRDRDRDRPYAAALASTIGMADPYRPIPLVTTKPSSSFHRPYFFKTSSSTTYKPYIYSNNHYSTNAISLDDDSYPLYPGDAVKFRPTKKPSSYDNPHKYPINNDIYSSRPYHPSTNTNYHQQNYHHHDDVNKGHGGSSSSIGSYFPTTRPQPPQQSQQGQGQGSSSSVSSGNSDRDRGTSHILPHSSKECGQIYTRSNRIVGGHDASFGSHPWQAAIIKQSFLSKRIACGGALLNDYWIVTAVSIVEFLNFLCSTPIGSLKVRLGEWNVRQQNERLTHEDYVVERKTVHEQYNPSDFRNDLALLKLARPVQYKEHIVPVCLPKPKESFAGRMATVIGWGRTKYKYGLEALSATPSVLQEVDVEVLSQSKCQDMFRKAGRRETIHDVFLCAGYPAGGRDSCQGDSGGPLTTDVDGQFTLVGLVSWGIGCGRENLPGVYTNLAEFIPWIVKNTD</sequence>
<dbReference type="InterPro" id="IPR033116">
    <property type="entry name" value="TRYPSIN_SER"/>
</dbReference>
<feature type="region of interest" description="Disordered" evidence="7">
    <location>
        <begin position="506"/>
        <end position="610"/>
    </location>
</feature>
<dbReference type="PROSITE" id="PS00135">
    <property type="entry name" value="TRYPSIN_SER"/>
    <property type="match status" value="1"/>
</dbReference>
<name>A0A226DE13_FOLCA</name>
<dbReference type="STRING" id="158441.A0A226DE13"/>
<keyword evidence="5" id="KW-0720">Serine protease</keyword>
<dbReference type="Gene3D" id="2.40.10.10">
    <property type="entry name" value="Trypsin-like serine proteases"/>
    <property type="match status" value="1"/>
</dbReference>
<evidence type="ECO:0000256" key="3">
    <source>
        <dbReference type="ARBA" id="ARBA00022670"/>
    </source>
</evidence>
<dbReference type="InterPro" id="IPR009003">
    <property type="entry name" value="Peptidase_S1_PA"/>
</dbReference>
<evidence type="ECO:0000313" key="9">
    <source>
        <dbReference type="EMBL" id="OXA43825.1"/>
    </source>
</evidence>
<keyword evidence="3" id="KW-0645">Protease</keyword>
<feature type="region of interest" description="Disordered" evidence="7">
    <location>
        <begin position="1"/>
        <end position="21"/>
    </location>
</feature>
<keyword evidence="4" id="KW-0378">Hydrolase</keyword>
<dbReference type="InterPro" id="IPR050127">
    <property type="entry name" value="Serine_Proteases_S1"/>
</dbReference>
<protein>
    <submittedName>
        <fullName evidence="9">Serine proteinase stubble</fullName>
    </submittedName>
</protein>
<dbReference type="SMART" id="SM00020">
    <property type="entry name" value="Tryp_SPc"/>
    <property type="match status" value="1"/>
</dbReference>
<dbReference type="GO" id="GO:0005615">
    <property type="term" value="C:extracellular space"/>
    <property type="evidence" value="ECO:0007669"/>
    <property type="project" value="TreeGrafter"/>
</dbReference>
<dbReference type="AlphaFoldDB" id="A0A226DE13"/>
<dbReference type="CDD" id="cd00190">
    <property type="entry name" value="Tryp_SPc"/>
    <property type="match status" value="1"/>
</dbReference>
<dbReference type="EMBL" id="LNIX01000021">
    <property type="protein sequence ID" value="OXA43825.1"/>
    <property type="molecule type" value="Genomic_DNA"/>
</dbReference>
<keyword evidence="10" id="KW-1185">Reference proteome</keyword>
<reference evidence="9 10" key="1">
    <citation type="submission" date="2015-12" db="EMBL/GenBank/DDBJ databases">
        <title>The genome of Folsomia candida.</title>
        <authorList>
            <person name="Faddeeva A."/>
            <person name="Derks M.F."/>
            <person name="Anvar Y."/>
            <person name="Smit S."/>
            <person name="Van Straalen N."/>
            <person name="Roelofs D."/>
        </authorList>
    </citation>
    <scope>NUCLEOTIDE SEQUENCE [LARGE SCALE GENOMIC DNA]</scope>
    <source>
        <strain evidence="9 10">VU population</strain>
        <tissue evidence="9">Whole body</tissue>
    </source>
</reference>
<dbReference type="InterPro" id="IPR001254">
    <property type="entry name" value="Trypsin_dom"/>
</dbReference>
<dbReference type="PANTHER" id="PTHR24264">
    <property type="entry name" value="TRYPSIN-RELATED"/>
    <property type="match status" value="1"/>
</dbReference>
<feature type="compositionally biased region" description="Basic residues" evidence="7">
    <location>
        <begin position="1"/>
        <end position="13"/>
    </location>
</feature>
<dbReference type="InterPro" id="IPR043504">
    <property type="entry name" value="Peptidase_S1_PA_chymotrypsin"/>
</dbReference>
<evidence type="ECO:0000256" key="2">
    <source>
        <dbReference type="ARBA" id="ARBA00022525"/>
    </source>
</evidence>
<comment type="caution">
    <text evidence="9">The sequence shown here is derived from an EMBL/GenBank/DDBJ whole genome shotgun (WGS) entry which is preliminary data.</text>
</comment>
<dbReference type="PROSITE" id="PS50240">
    <property type="entry name" value="TRYPSIN_DOM"/>
    <property type="match status" value="1"/>
</dbReference>
<feature type="compositionally biased region" description="Gly residues" evidence="7">
    <location>
        <begin position="124"/>
        <end position="136"/>
    </location>
</feature>
<accession>A0A226DE13</accession>
<feature type="region of interest" description="Disordered" evidence="7">
    <location>
        <begin position="154"/>
        <end position="181"/>
    </location>
</feature>
<dbReference type="GO" id="GO:0004252">
    <property type="term" value="F:serine-type endopeptidase activity"/>
    <property type="evidence" value="ECO:0007669"/>
    <property type="project" value="InterPro"/>
</dbReference>
<evidence type="ECO:0000256" key="4">
    <source>
        <dbReference type="ARBA" id="ARBA00022801"/>
    </source>
</evidence>
<keyword evidence="6" id="KW-1015">Disulfide bond</keyword>
<dbReference type="OrthoDB" id="10002959at2759"/>
<organism evidence="9 10">
    <name type="scientific">Folsomia candida</name>
    <name type="common">Springtail</name>
    <dbReference type="NCBI Taxonomy" id="158441"/>
    <lineage>
        <taxon>Eukaryota</taxon>
        <taxon>Metazoa</taxon>
        <taxon>Ecdysozoa</taxon>
        <taxon>Arthropoda</taxon>
        <taxon>Hexapoda</taxon>
        <taxon>Collembola</taxon>
        <taxon>Entomobryomorpha</taxon>
        <taxon>Isotomoidea</taxon>
        <taxon>Isotomidae</taxon>
        <taxon>Proisotominae</taxon>
        <taxon>Folsomia</taxon>
    </lineage>
</organism>
<proteinExistence type="predicted"/>
<keyword evidence="2" id="KW-0964">Secreted</keyword>
<feature type="compositionally biased region" description="Low complexity" evidence="7">
    <location>
        <begin position="154"/>
        <end position="177"/>
    </location>
</feature>
<evidence type="ECO:0000256" key="1">
    <source>
        <dbReference type="ARBA" id="ARBA00004613"/>
    </source>
</evidence>
<evidence type="ECO:0000256" key="5">
    <source>
        <dbReference type="ARBA" id="ARBA00022825"/>
    </source>
</evidence>
<dbReference type="FunFam" id="2.40.10.10:FF:000006">
    <property type="entry name" value="Serine proteinase stubble"/>
    <property type="match status" value="1"/>
</dbReference>
<feature type="compositionally biased region" description="Low complexity" evidence="7">
    <location>
        <begin position="576"/>
        <end position="593"/>
    </location>
</feature>
<evidence type="ECO:0000256" key="7">
    <source>
        <dbReference type="SAM" id="MobiDB-lite"/>
    </source>
</evidence>